<gene>
    <name evidence="2" type="ORF">AB5J54_40700</name>
</gene>
<sequence>MGGLWKYFEENNEIFAALVAFLAIGGGLLGSVIGAKIQANGGRDQAAAAREAAQIAAEAQRVAALWTVRQVLAADYIHQTRVVVEATKKLFKEDDEDGHLRSQLDEDWLTLMQKRAGLELTATLPVVDVLKEVNETMAAFVKVGLEHGQEVYAQTYLTRLRGDRVSQGATSAIVALLGYQGSSSAGRVDAMRAAATRLQAVTPTLSDARINALLSYYARPEDCAPMNIGRRISASNTRVVN</sequence>
<protein>
    <submittedName>
        <fullName evidence="2">Uncharacterized protein</fullName>
    </submittedName>
</protein>
<feature type="transmembrane region" description="Helical" evidence="1">
    <location>
        <begin position="14"/>
        <end position="35"/>
    </location>
</feature>
<evidence type="ECO:0000256" key="1">
    <source>
        <dbReference type="SAM" id="Phobius"/>
    </source>
</evidence>
<organism evidence="2">
    <name type="scientific">Streptomyces sp. R44</name>
    <dbReference type="NCBI Taxonomy" id="3238633"/>
    <lineage>
        <taxon>Bacteria</taxon>
        <taxon>Bacillati</taxon>
        <taxon>Actinomycetota</taxon>
        <taxon>Actinomycetes</taxon>
        <taxon>Kitasatosporales</taxon>
        <taxon>Streptomycetaceae</taxon>
        <taxon>Streptomyces</taxon>
    </lineage>
</organism>
<reference evidence="2" key="1">
    <citation type="submission" date="2024-07" db="EMBL/GenBank/DDBJ databases">
        <authorList>
            <person name="Yu S.T."/>
        </authorList>
    </citation>
    <scope>NUCLEOTIDE SEQUENCE</scope>
    <source>
        <strain evidence="2">R44</strain>
    </source>
</reference>
<evidence type="ECO:0000313" key="2">
    <source>
        <dbReference type="EMBL" id="XDQ76451.1"/>
    </source>
</evidence>
<dbReference type="EMBL" id="CP163444">
    <property type="protein sequence ID" value="XDQ76451.1"/>
    <property type="molecule type" value="Genomic_DNA"/>
</dbReference>
<keyword evidence="1" id="KW-1133">Transmembrane helix</keyword>
<proteinExistence type="predicted"/>
<keyword evidence="1" id="KW-0812">Transmembrane</keyword>
<dbReference type="AlphaFoldDB" id="A0AB39TB06"/>
<accession>A0AB39TB06</accession>
<name>A0AB39TB06_9ACTN</name>
<keyword evidence="1" id="KW-0472">Membrane</keyword>
<dbReference type="RefSeq" id="WP_369149067.1">
    <property type="nucleotide sequence ID" value="NZ_CP163444.1"/>
</dbReference>